<keyword evidence="13" id="KW-1185">Reference proteome</keyword>
<evidence type="ECO:0000313" key="13">
    <source>
        <dbReference type="Proteomes" id="UP001214628"/>
    </source>
</evidence>
<protein>
    <recommendedName>
        <fullName evidence="14">Sulfate transporter family protein</fullName>
    </recommendedName>
</protein>
<organism evidence="12 13">
    <name type="scientific">Malassezia psittaci</name>
    <dbReference type="NCBI Taxonomy" id="1821823"/>
    <lineage>
        <taxon>Eukaryota</taxon>
        <taxon>Fungi</taxon>
        <taxon>Dikarya</taxon>
        <taxon>Basidiomycota</taxon>
        <taxon>Ustilaginomycotina</taxon>
        <taxon>Malasseziomycetes</taxon>
        <taxon>Malasseziales</taxon>
        <taxon>Malasseziaceae</taxon>
        <taxon>Malassezia</taxon>
    </lineage>
</organism>
<feature type="compositionally biased region" description="Polar residues" evidence="8">
    <location>
        <begin position="13"/>
        <end position="25"/>
    </location>
</feature>
<dbReference type="InterPro" id="IPR036513">
    <property type="entry name" value="STAS_dom_sf"/>
</dbReference>
<dbReference type="SUPFAM" id="SSF51206">
    <property type="entry name" value="cAMP-binding domain-like"/>
    <property type="match status" value="1"/>
</dbReference>
<feature type="transmembrane region" description="Helical" evidence="9">
    <location>
        <begin position="268"/>
        <end position="288"/>
    </location>
</feature>
<evidence type="ECO:0000256" key="5">
    <source>
        <dbReference type="ARBA" id="ARBA00022970"/>
    </source>
</evidence>
<feature type="region of interest" description="Disordered" evidence="8">
    <location>
        <begin position="907"/>
        <end position="930"/>
    </location>
</feature>
<accession>A0AAF0JFC3</accession>
<feature type="compositionally biased region" description="Polar residues" evidence="8">
    <location>
        <begin position="160"/>
        <end position="189"/>
    </location>
</feature>
<keyword evidence="3" id="KW-0926">Vacuole</keyword>
<feature type="transmembrane region" description="Helical" evidence="9">
    <location>
        <begin position="308"/>
        <end position="326"/>
    </location>
</feature>
<feature type="transmembrane region" description="Helical" evidence="9">
    <location>
        <begin position="397"/>
        <end position="421"/>
    </location>
</feature>
<dbReference type="AlphaFoldDB" id="A0AAF0JFC3"/>
<dbReference type="CDD" id="cd07042">
    <property type="entry name" value="STAS_SulP_like_sulfate_transporter"/>
    <property type="match status" value="1"/>
</dbReference>
<dbReference type="PROSITE" id="PS50042">
    <property type="entry name" value="CNMP_BINDING_3"/>
    <property type="match status" value="1"/>
</dbReference>
<dbReference type="FunFam" id="3.30.750.24:FF:000012">
    <property type="entry name" value="Sulfate transporter family protein"/>
    <property type="match status" value="1"/>
</dbReference>
<dbReference type="Pfam" id="PF00916">
    <property type="entry name" value="Sulfate_transp"/>
    <property type="match status" value="1"/>
</dbReference>
<dbReference type="InterPro" id="IPR014710">
    <property type="entry name" value="RmlC-like_jellyroll"/>
</dbReference>
<feature type="transmembrane region" description="Helical" evidence="9">
    <location>
        <begin position="333"/>
        <end position="353"/>
    </location>
</feature>
<feature type="transmembrane region" description="Helical" evidence="9">
    <location>
        <begin position="472"/>
        <end position="493"/>
    </location>
</feature>
<feature type="transmembrane region" description="Helical" evidence="9">
    <location>
        <begin position="441"/>
        <end position="460"/>
    </location>
</feature>
<dbReference type="CDD" id="cd00038">
    <property type="entry name" value="CAP_ED"/>
    <property type="match status" value="1"/>
</dbReference>
<evidence type="ECO:0000256" key="9">
    <source>
        <dbReference type="SAM" id="Phobius"/>
    </source>
</evidence>
<gene>
    <name evidence="12" type="ORF">MPSI1_003188</name>
</gene>
<dbReference type="PANTHER" id="PTHR43310">
    <property type="entry name" value="SULFATE TRANSPORTER YBAR-RELATED"/>
    <property type="match status" value="1"/>
</dbReference>
<evidence type="ECO:0000256" key="3">
    <source>
        <dbReference type="ARBA" id="ARBA00022554"/>
    </source>
</evidence>
<evidence type="ECO:0000256" key="8">
    <source>
        <dbReference type="SAM" id="MobiDB-lite"/>
    </source>
</evidence>
<dbReference type="InterPro" id="IPR052706">
    <property type="entry name" value="Membrane-Transporter-like"/>
</dbReference>
<keyword evidence="5" id="KW-0029">Amino-acid transport</keyword>
<feature type="transmembrane region" description="Helical" evidence="9">
    <location>
        <begin position="529"/>
        <end position="550"/>
    </location>
</feature>
<dbReference type="SMART" id="SM00100">
    <property type="entry name" value="cNMP"/>
    <property type="match status" value="1"/>
</dbReference>
<dbReference type="InterPro" id="IPR011547">
    <property type="entry name" value="SLC26A/SulP_dom"/>
</dbReference>
<evidence type="ECO:0000256" key="1">
    <source>
        <dbReference type="ARBA" id="ARBA00004128"/>
    </source>
</evidence>
<feature type="transmembrane region" description="Helical" evidence="9">
    <location>
        <begin position="499"/>
        <end position="517"/>
    </location>
</feature>
<feature type="transmembrane region" description="Helical" evidence="9">
    <location>
        <begin position="604"/>
        <end position="623"/>
    </location>
</feature>
<evidence type="ECO:0008006" key="14">
    <source>
        <dbReference type="Google" id="ProtNLM"/>
    </source>
</evidence>
<feature type="compositionally biased region" description="Basic and acidic residues" evidence="8">
    <location>
        <begin position="920"/>
        <end position="930"/>
    </location>
</feature>
<dbReference type="Proteomes" id="UP001214628">
    <property type="component" value="Chromosome 5"/>
</dbReference>
<dbReference type="InterPro" id="IPR002645">
    <property type="entry name" value="STAS_dom"/>
</dbReference>
<keyword evidence="7 9" id="KW-0472">Membrane</keyword>
<dbReference type="Pfam" id="PF01740">
    <property type="entry name" value="STAS"/>
    <property type="match status" value="1"/>
</dbReference>
<keyword evidence="2" id="KW-0813">Transport</keyword>
<feature type="transmembrane region" description="Helical" evidence="9">
    <location>
        <begin position="570"/>
        <end position="592"/>
    </location>
</feature>
<keyword evidence="4 9" id="KW-0812">Transmembrane</keyword>
<feature type="domain" description="Cyclic nucleotide-binding" evidence="10">
    <location>
        <begin position="962"/>
        <end position="1069"/>
    </location>
</feature>
<dbReference type="Gene3D" id="3.30.750.24">
    <property type="entry name" value="STAS domain"/>
    <property type="match status" value="1"/>
</dbReference>
<keyword evidence="6 9" id="KW-1133">Transmembrane helix</keyword>
<feature type="region of interest" description="Disordered" evidence="8">
    <location>
        <begin position="1"/>
        <end position="25"/>
    </location>
</feature>
<dbReference type="Pfam" id="PF00027">
    <property type="entry name" value="cNMP_binding"/>
    <property type="match status" value="1"/>
</dbReference>
<dbReference type="InterPro" id="IPR000595">
    <property type="entry name" value="cNMP-bd_dom"/>
</dbReference>
<dbReference type="Gene3D" id="2.60.120.10">
    <property type="entry name" value="Jelly Rolls"/>
    <property type="match status" value="1"/>
</dbReference>
<name>A0AAF0JFC3_9BASI</name>
<feature type="transmembrane region" description="Helical" evidence="9">
    <location>
        <begin position="629"/>
        <end position="651"/>
    </location>
</feature>
<comment type="subcellular location">
    <subcellularLocation>
        <location evidence="1">Vacuole membrane</location>
        <topology evidence="1">Multi-pass membrane protein</topology>
    </subcellularLocation>
</comment>
<evidence type="ECO:0000259" key="11">
    <source>
        <dbReference type="PROSITE" id="PS50801"/>
    </source>
</evidence>
<evidence type="ECO:0000259" key="10">
    <source>
        <dbReference type="PROSITE" id="PS50042"/>
    </source>
</evidence>
<evidence type="ECO:0000256" key="4">
    <source>
        <dbReference type="ARBA" id="ARBA00022692"/>
    </source>
</evidence>
<dbReference type="InterPro" id="IPR018490">
    <property type="entry name" value="cNMP-bd_dom_sf"/>
</dbReference>
<dbReference type="PANTHER" id="PTHR43310:SF4">
    <property type="entry name" value="AFR304WP"/>
    <property type="match status" value="1"/>
</dbReference>
<dbReference type="GO" id="GO:0000329">
    <property type="term" value="C:fungal-type vacuole membrane"/>
    <property type="evidence" value="ECO:0007669"/>
    <property type="project" value="UniProtKB-ARBA"/>
</dbReference>
<evidence type="ECO:0000313" key="12">
    <source>
        <dbReference type="EMBL" id="WFD44520.1"/>
    </source>
</evidence>
<feature type="compositionally biased region" description="Polar residues" evidence="8">
    <location>
        <begin position="907"/>
        <end position="919"/>
    </location>
</feature>
<dbReference type="EMBL" id="CP118379">
    <property type="protein sequence ID" value="WFD44520.1"/>
    <property type="molecule type" value="Genomic_DNA"/>
</dbReference>
<dbReference type="PROSITE" id="PS50801">
    <property type="entry name" value="STAS"/>
    <property type="match status" value="1"/>
</dbReference>
<evidence type="ECO:0000256" key="2">
    <source>
        <dbReference type="ARBA" id="ARBA00022448"/>
    </source>
</evidence>
<feature type="region of interest" description="Disordered" evidence="8">
    <location>
        <begin position="55"/>
        <end position="205"/>
    </location>
</feature>
<feature type="transmembrane region" description="Helical" evidence="9">
    <location>
        <begin position="663"/>
        <end position="695"/>
    </location>
</feature>
<feature type="transmembrane region" description="Helical" evidence="9">
    <location>
        <begin position="359"/>
        <end position="385"/>
    </location>
</feature>
<reference evidence="12" key="1">
    <citation type="submission" date="2023-02" db="EMBL/GenBank/DDBJ databases">
        <title>Mating type loci evolution in Malassezia.</title>
        <authorList>
            <person name="Coelho M.A."/>
        </authorList>
    </citation>
    <scope>NUCLEOTIDE SEQUENCE</scope>
    <source>
        <strain evidence="12">CBS 14136</strain>
    </source>
</reference>
<sequence>MSTNWKIGRKPVNTGSARENAQDVESGQDYGFASFSSNQHASSFSVFEGRNNRFHTHHSEGRLRPDGFQPSSYSANTEDIRDDTAELGEMALASDDGSQGTPSAYDNRVGSPLNTRELYGSLKQHRSSWGHTRDSQMGTVTEHSPESREVSTPNKLHVSQYPTSPSADNRASTESDSLLPQHSQDTSGSDYGAFIDGNRSSNKDSRRIVAGDAALEAVGAQWSSLREEMAAMTNAARSPRDLHAVVRKTRDLYGNDLGRLAMEPIRQLPAVILGLLMNILDGVSYGMITFPTSNAIFASFGGDGVSMFFMTCLISQLVYTLGGSIFKAGNGTFMIEVVPFYHILVQVIVKTVGEENPQVVIATTMVAFALSSILIGVVFFMLGTLRLGVIISYFPRHILVGCIGGVGVFLIETGFAVAGHIEEEGGFKYNGNTLAALTDSSSIIAQWTIPLFLAILLCFINTRYHHPLILPTYFLLIPAVFYIVAMLGFGQSLKDLQNAGWVFDVGATSQTPFYHYFSYFDLRQTSFRALWATMPSQIALVAFGILHVPLNVPALGISIGEDNVDTDRELIAHGISNIAAGMFGTVPNYLCYVNSVLFYRVGGGSRLSGLMLAAATAMVMLLGPGMISYLPVMVVGALIFVLGIDLVREALYDTIGRVNRMEYLTIVVIVVVMTSSDFVVGSLVGLMLACLFFVMQTSQRSAVRSVFNGHSARSTVRRHAAQRRFLDDAGHQTVICKLQGALFFGTINSVEQLIRKMLDIAAWKQNPIRFLVMDLTQVNAIDFSAAEAMTRIHRMLNNRGVLLVLCGVKAESDVALALQNVDLWTDLSMHLEVFASLNEALEWTENEYLRGMYSSGLSAGDALGRASLSDSAALRVPTRKPVLQMDGDPVNSPRYEHLHQAAKNASQAFSHRLSSGSNETRSRSRDSDHKTIRSRAYSLLLATLAPYTDDDVGFHATYKRAAEELEEVTLEAGAVLWETGASPDALYFIESGILKARYVFEQDNYEINEAMLAGTIAGELSFLSQQNRNSTVTVEKDARIWRLDGEALQRIGEDSPEDYARLVQAFLRVTADEHDCLMSYLVSRLS</sequence>
<evidence type="ECO:0000256" key="6">
    <source>
        <dbReference type="ARBA" id="ARBA00022989"/>
    </source>
</evidence>
<dbReference type="SUPFAM" id="SSF52091">
    <property type="entry name" value="SpoIIaa-like"/>
    <property type="match status" value="1"/>
</dbReference>
<dbReference type="GO" id="GO:0034490">
    <property type="term" value="P:basic amino acid transmembrane import into vacuole"/>
    <property type="evidence" value="ECO:0007669"/>
    <property type="project" value="UniProtKB-ARBA"/>
</dbReference>
<feature type="domain" description="STAS" evidence="11">
    <location>
        <begin position="734"/>
        <end position="844"/>
    </location>
</feature>
<evidence type="ECO:0000256" key="7">
    <source>
        <dbReference type="ARBA" id="ARBA00023136"/>
    </source>
</evidence>
<feature type="compositionally biased region" description="Polar residues" evidence="8">
    <location>
        <begin position="129"/>
        <end position="142"/>
    </location>
</feature>
<proteinExistence type="predicted"/>